<dbReference type="InterPro" id="IPR028994">
    <property type="entry name" value="Integrin_alpha_N"/>
</dbReference>
<evidence type="ECO:0008006" key="4">
    <source>
        <dbReference type="Google" id="ProtNLM"/>
    </source>
</evidence>
<dbReference type="PANTHER" id="PTHR44103">
    <property type="entry name" value="PROPROTEIN CONVERTASE P"/>
    <property type="match status" value="1"/>
</dbReference>
<dbReference type="Gene3D" id="2.130.10.130">
    <property type="entry name" value="Integrin alpha, N-terminal"/>
    <property type="match status" value="2"/>
</dbReference>
<accession>A0A381NFX2</accession>
<dbReference type="Pfam" id="PF13517">
    <property type="entry name" value="FG-GAP_3"/>
    <property type="match status" value="3"/>
</dbReference>
<feature type="transmembrane region" description="Helical" evidence="2">
    <location>
        <begin position="21"/>
        <end position="39"/>
    </location>
</feature>
<evidence type="ECO:0000313" key="3">
    <source>
        <dbReference type="EMBL" id="SUZ52994.1"/>
    </source>
</evidence>
<dbReference type="SUPFAM" id="SSF69318">
    <property type="entry name" value="Integrin alpha N-terminal domain"/>
    <property type="match status" value="1"/>
</dbReference>
<sequence>MPQSINNLFKTKKIFRFSFKRYSVLLFPVLIFILFKTYWPESNYFKVSEIGNSREILPGLALPEIDRKYLWDIEHHASILRVYGFEQIKSALLSNQEEDFKDIFSSDFLAYIPQNDRQLYPNLTYAQVSKSNDEISSMEKVNKDDFTSWFISKYNTFTRAPGIKIRLVDLSPKNRDNYDEEWKCRIKLRIWGLAENQKPLELFFKIDIELDRPTEESIEKGAWVHSFAIKSLNISQSNEFLMKNVSFESGIDIESLHDNWDFGPNRTIVNTGGVYIFDFNRDGILDMLINDFNHYQGYILYRGLAGGKFRDVTLKMGLPPLSSPSLVAIADLNDDGWEDLIIGPGLIFQNKQGSQFENVSSLSNLSGLADLHRTQRFSSIAIADYDKDGLVDLYIYRSSPKPSGGSWIEGKMEENYEAQLLRNTGNWKFEDVTNKANADGEKRSIFSSVWLDADNNGWPDLYLIHEFGNGVLLVNTGNGSFKKRLIVKTPSDFGSMGLTSGDIDNDGLIDLYVASMYSGAGARVIGNLPDDAYPKDVMVELQRMVAGSQLYRNTGNFTFSPNGEEFDLTEVGWAYGPAMVDLNNDGWLDIYATSGFVSRTRSEPDG</sequence>
<keyword evidence="2" id="KW-1133">Transmembrane helix</keyword>
<proteinExistence type="predicted"/>
<evidence type="ECO:0000256" key="2">
    <source>
        <dbReference type="SAM" id="Phobius"/>
    </source>
</evidence>
<keyword evidence="2" id="KW-0812">Transmembrane</keyword>
<keyword evidence="1" id="KW-0732">Signal</keyword>
<name>A0A381NFX2_9ZZZZ</name>
<dbReference type="EMBL" id="UINC01000308">
    <property type="protein sequence ID" value="SUZ52994.1"/>
    <property type="molecule type" value="Genomic_DNA"/>
</dbReference>
<dbReference type="PANTHER" id="PTHR44103:SF1">
    <property type="entry name" value="PROPROTEIN CONVERTASE P"/>
    <property type="match status" value="1"/>
</dbReference>
<organism evidence="3">
    <name type="scientific">marine metagenome</name>
    <dbReference type="NCBI Taxonomy" id="408172"/>
    <lineage>
        <taxon>unclassified sequences</taxon>
        <taxon>metagenomes</taxon>
        <taxon>ecological metagenomes</taxon>
    </lineage>
</organism>
<dbReference type="InterPro" id="IPR013517">
    <property type="entry name" value="FG-GAP"/>
</dbReference>
<gene>
    <name evidence="3" type="ORF">METZ01_LOCUS5848</name>
</gene>
<reference evidence="3" key="1">
    <citation type="submission" date="2018-05" db="EMBL/GenBank/DDBJ databases">
        <authorList>
            <person name="Lanie J.A."/>
            <person name="Ng W.-L."/>
            <person name="Kazmierczak K.M."/>
            <person name="Andrzejewski T.M."/>
            <person name="Davidsen T.M."/>
            <person name="Wayne K.J."/>
            <person name="Tettelin H."/>
            <person name="Glass J.I."/>
            <person name="Rusch D."/>
            <person name="Podicherti R."/>
            <person name="Tsui H.-C.T."/>
            <person name="Winkler M.E."/>
        </authorList>
    </citation>
    <scope>NUCLEOTIDE SEQUENCE</scope>
</reference>
<keyword evidence="2" id="KW-0472">Membrane</keyword>
<evidence type="ECO:0000256" key="1">
    <source>
        <dbReference type="ARBA" id="ARBA00022729"/>
    </source>
</evidence>
<protein>
    <recommendedName>
        <fullName evidence="4">VCBS repeat-containing protein</fullName>
    </recommendedName>
</protein>
<dbReference type="AlphaFoldDB" id="A0A381NFX2"/>